<sequence>MPTTRKDAPLPSIPQHGQTFTFPKDRHLLITTPRHIFAWDSSGIHEVFHSSKGGIVAAKEAKDGSGMLAVASRNVVVMHDTKRGKEESWGLNAPEEEVRHLEYSNDTKSLFLSNTSDGIIQQYSVERSRLLAPVQQHTSSPAAVAISPTGHLLLSASSSPPEISLKNLAHNTVPTLMMPEASSASVCCAAFHPERPNMFMLAFRDGTVSAYDALRIKKDYNSSREDGEISHIPNLHRSVVFGTASTGRSGIAAPVIAVAFLPGFKTRAKSVSSREDAILSLEWVRGPSPMSIEDNVGHFSDDSPAALAPNTKQTSASRRQMKVISPPPPEPQPSGLGLPPDLRPLKPDRASIIPKEFDPGSQAQLSRDKCGINVAGIRASFRS</sequence>
<evidence type="ECO:0000256" key="1">
    <source>
        <dbReference type="SAM" id="MobiDB-lite"/>
    </source>
</evidence>
<evidence type="ECO:0008006" key="4">
    <source>
        <dbReference type="Google" id="ProtNLM"/>
    </source>
</evidence>
<dbReference type="KEGG" id="pfj:MYCFIDRAFT_78509"/>
<dbReference type="Proteomes" id="UP000016932">
    <property type="component" value="Unassembled WGS sequence"/>
</dbReference>
<keyword evidence="3" id="KW-1185">Reference proteome</keyword>
<evidence type="ECO:0000313" key="2">
    <source>
        <dbReference type="EMBL" id="EME89707.1"/>
    </source>
</evidence>
<proteinExistence type="predicted"/>
<evidence type="ECO:0000313" key="3">
    <source>
        <dbReference type="Proteomes" id="UP000016932"/>
    </source>
</evidence>
<dbReference type="HOGENOM" id="CLU_721843_0_0_1"/>
<dbReference type="Gene3D" id="2.130.10.10">
    <property type="entry name" value="YVTN repeat-like/Quinoprotein amine dehydrogenase"/>
    <property type="match status" value="1"/>
</dbReference>
<accession>N1QCV1</accession>
<organism evidence="2 3">
    <name type="scientific">Pseudocercospora fijiensis (strain CIRAD86)</name>
    <name type="common">Black leaf streak disease fungus</name>
    <name type="synonym">Mycosphaerella fijiensis</name>
    <dbReference type="NCBI Taxonomy" id="383855"/>
    <lineage>
        <taxon>Eukaryota</taxon>
        <taxon>Fungi</taxon>
        <taxon>Dikarya</taxon>
        <taxon>Ascomycota</taxon>
        <taxon>Pezizomycotina</taxon>
        <taxon>Dothideomycetes</taxon>
        <taxon>Dothideomycetidae</taxon>
        <taxon>Mycosphaerellales</taxon>
        <taxon>Mycosphaerellaceae</taxon>
        <taxon>Pseudocercospora</taxon>
    </lineage>
</organism>
<dbReference type="SUPFAM" id="SSF50978">
    <property type="entry name" value="WD40 repeat-like"/>
    <property type="match status" value="1"/>
</dbReference>
<dbReference type="AlphaFoldDB" id="N1QCV1"/>
<reference evidence="2 3" key="1">
    <citation type="journal article" date="2012" name="PLoS Pathog.">
        <title>Diverse lifestyles and strategies of plant pathogenesis encoded in the genomes of eighteen Dothideomycetes fungi.</title>
        <authorList>
            <person name="Ohm R.A."/>
            <person name="Feau N."/>
            <person name="Henrissat B."/>
            <person name="Schoch C.L."/>
            <person name="Horwitz B.A."/>
            <person name="Barry K.W."/>
            <person name="Condon B.J."/>
            <person name="Copeland A.C."/>
            <person name="Dhillon B."/>
            <person name="Glaser F."/>
            <person name="Hesse C.N."/>
            <person name="Kosti I."/>
            <person name="LaButti K."/>
            <person name="Lindquist E.A."/>
            <person name="Lucas S."/>
            <person name="Salamov A.A."/>
            <person name="Bradshaw R.E."/>
            <person name="Ciuffetti L."/>
            <person name="Hamelin R.C."/>
            <person name="Kema G.H.J."/>
            <person name="Lawrence C."/>
            <person name="Scott J.A."/>
            <person name="Spatafora J.W."/>
            <person name="Turgeon B.G."/>
            <person name="de Wit P.J.G.M."/>
            <person name="Zhong S."/>
            <person name="Goodwin S.B."/>
            <person name="Grigoriev I.V."/>
        </authorList>
    </citation>
    <scope>NUCLEOTIDE SEQUENCE [LARGE SCALE GENOMIC DNA]</scope>
    <source>
        <strain evidence="2 3">CIRAD86</strain>
    </source>
</reference>
<dbReference type="RefSeq" id="XP_007920513.1">
    <property type="nucleotide sequence ID" value="XM_007922322.1"/>
</dbReference>
<dbReference type="InterPro" id="IPR036322">
    <property type="entry name" value="WD40_repeat_dom_sf"/>
</dbReference>
<dbReference type="VEuPathDB" id="FungiDB:MYCFIDRAFT_78509"/>
<feature type="region of interest" description="Disordered" evidence="1">
    <location>
        <begin position="294"/>
        <end position="365"/>
    </location>
</feature>
<protein>
    <recommendedName>
        <fullName evidence="4">Anaphase-promoting complex subunit 4 WD40 domain-containing protein</fullName>
    </recommendedName>
</protein>
<name>N1QCV1_PSEFD</name>
<dbReference type="STRING" id="383855.N1QCV1"/>
<dbReference type="eggNOG" id="ENOG502RZHE">
    <property type="taxonomic scope" value="Eukaryota"/>
</dbReference>
<dbReference type="InterPro" id="IPR015943">
    <property type="entry name" value="WD40/YVTN_repeat-like_dom_sf"/>
</dbReference>
<dbReference type="GeneID" id="19341470"/>
<gene>
    <name evidence="2" type="ORF">MYCFIDRAFT_78509</name>
</gene>
<dbReference type="OrthoDB" id="5362656at2759"/>
<dbReference type="EMBL" id="KB446555">
    <property type="protein sequence ID" value="EME89707.1"/>
    <property type="molecule type" value="Genomic_DNA"/>
</dbReference>